<gene>
    <name evidence="2" type="ORF">HETIRDRAFT_459200</name>
</gene>
<dbReference type="RefSeq" id="XP_009546999.1">
    <property type="nucleotide sequence ID" value="XM_009548704.1"/>
</dbReference>
<evidence type="ECO:0000313" key="3">
    <source>
        <dbReference type="Proteomes" id="UP000030671"/>
    </source>
</evidence>
<dbReference type="InParanoid" id="W4K391"/>
<dbReference type="AlphaFoldDB" id="W4K391"/>
<sequence>RPWSRWQRRDELGRRRPSVTKLTHARPTSRQPLRLPLPHPASLPTPPTRSTPHPHILV</sequence>
<organism evidence="2 3">
    <name type="scientific">Heterobasidion irregulare (strain TC 32-1)</name>
    <dbReference type="NCBI Taxonomy" id="747525"/>
    <lineage>
        <taxon>Eukaryota</taxon>
        <taxon>Fungi</taxon>
        <taxon>Dikarya</taxon>
        <taxon>Basidiomycota</taxon>
        <taxon>Agaricomycotina</taxon>
        <taxon>Agaricomycetes</taxon>
        <taxon>Russulales</taxon>
        <taxon>Bondarzewiaceae</taxon>
        <taxon>Heterobasidion</taxon>
        <taxon>Heterobasidion annosum species complex</taxon>
    </lineage>
</organism>
<proteinExistence type="predicted"/>
<feature type="compositionally biased region" description="Pro residues" evidence="1">
    <location>
        <begin position="35"/>
        <end position="49"/>
    </location>
</feature>
<keyword evidence="3" id="KW-1185">Reference proteome</keyword>
<dbReference type="EMBL" id="KI925459">
    <property type="protein sequence ID" value="ETW80219.1"/>
    <property type="molecule type" value="Genomic_DNA"/>
</dbReference>
<evidence type="ECO:0000313" key="2">
    <source>
        <dbReference type="EMBL" id="ETW80219.1"/>
    </source>
</evidence>
<evidence type="ECO:0000256" key="1">
    <source>
        <dbReference type="SAM" id="MobiDB-lite"/>
    </source>
</evidence>
<feature type="non-terminal residue" evidence="2">
    <location>
        <position position="58"/>
    </location>
</feature>
<dbReference type="Proteomes" id="UP000030671">
    <property type="component" value="Unassembled WGS sequence"/>
</dbReference>
<reference evidence="2 3" key="1">
    <citation type="journal article" date="2012" name="New Phytol.">
        <title>Insight into trade-off between wood decay and parasitism from the genome of a fungal forest pathogen.</title>
        <authorList>
            <person name="Olson A."/>
            <person name="Aerts A."/>
            <person name="Asiegbu F."/>
            <person name="Belbahri L."/>
            <person name="Bouzid O."/>
            <person name="Broberg A."/>
            <person name="Canback B."/>
            <person name="Coutinho P.M."/>
            <person name="Cullen D."/>
            <person name="Dalman K."/>
            <person name="Deflorio G."/>
            <person name="van Diepen L.T."/>
            <person name="Dunand C."/>
            <person name="Duplessis S."/>
            <person name="Durling M."/>
            <person name="Gonthier P."/>
            <person name="Grimwood J."/>
            <person name="Fossdal C.G."/>
            <person name="Hansson D."/>
            <person name="Henrissat B."/>
            <person name="Hietala A."/>
            <person name="Himmelstrand K."/>
            <person name="Hoffmeister D."/>
            <person name="Hogberg N."/>
            <person name="James T.Y."/>
            <person name="Karlsson M."/>
            <person name="Kohler A."/>
            <person name="Kues U."/>
            <person name="Lee Y.H."/>
            <person name="Lin Y.C."/>
            <person name="Lind M."/>
            <person name="Lindquist E."/>
            <person name="Lombard V."/>
            <person name="Lucas S."/>
            <person name="Lunden K."/>
            <person name="Morin E."/>
            <person name="Murat C."/>
            <person name="Park J."/>
            <person name="Raffaello T."/>
            <person name="Rouze P."/>
            <person name="Salamov A."/>
            <person name="Schmutz J."/>
            <person name="Solheim H."/>
            <person name="Stahlberg J."/>
            <person name="Velez H."/>
            <person name="de Vries R.P."/>
            <person name="Wiebenga A."/>
            <person name="Woodward S."/>
            <person name="Yakovlev I."/>
            <person name="Garbelotto M."/>
            <person name="Martin F."/>
            <person name="Grigoriev I.V."/>
            <person name="Stenlid J."/>
        </authorList>
    </citation>
    <scope>NUCLEOTIDE SEQUENCE [LARGE SCALE GENOMIC DNA]</scope>
    <source>
        <strain evidence="2 3">TC 32-1</strain>
    </source>
</reference>
<dbReference type="HOGENOM" id="CLU_2984502_0_0_1"/>
<feature type="non-terminal residue" evidence="2">
    <location>
        <position position="1"/>
    </location>
</feature>
<protein>
    <submittedName>
        <fullName evidence="2">Uncharacterized protein</fullName>
    </submittedName>
</protein>
<accession>W4K391</accession>
<name>W4K391_HETIT</name>
<feature type="region of interest" description="Disordered" evidence="1">
    <location>
        <begin position="1"/>
        <end position="58"/>
    </location>
</feature>
<dbReference type="GeneID" id="20676978"/>
<dbReference type="KEGG" id="hir:HETIRDRAFT_459200"/>